<protein>
    <submittedName>
        <fullName evidence="2">Nuclease</fullName>
    </submittedName>
</protein>
<organism evidence="2 3">
    <name type="scientific">Virgibacillus oceani</name>
    <dbReference type="NCBI Taxonomy" id="1479511"/>
    <lineage>
        <taxon>Bacteria</taxon>
        <taxon>Bacillati</taxon>
        <taxon>Bacillota</taxon>
        <taxon>Bacilli</taxon>
        <taxon>Bacillales</taxon>
        <taxon>Bacillaceae</taxon>
        <taxon>Virgibacillus</taxon>
    </lineage>
</organism>
<dbReference type="Proteomes" id="UP000622860">
    <property type="component" value="Unassembled WGS sequence"/>
</dbReference>
<dbReference type="Pfam" id="PF08378">
    <property type="entry name" value="NERD"/>
    <property type="match status" value="1"/>
</dbReference>
<evidence type="ECO:0000313" key="2">
    <source>
        <dbReference type="EMBL" id="GGG86073.1"/>
    </source>
</evidence>
<name>A0A917HQ27_9BACI</name>
<reference evidence="2" key="2">
    <citation type="submission" date="2020-09" db="EMBL/GenBank/DDBJ databases">
        <authorList>
            <person name="Sun Q."/>
            <person name="Zhou Y."/>
        </authorList>
    </citation>
    <scope>NUCLEOTIDE SEQUENCE</scope>
    <source>
        <strain evidence="2">CGMCC 1.12754</strain>
    </source>
</reference>
<feature type="domain" description="NERD" evidence="1">
    <location>
        <begin position="41"/>
        <end position="157"/>
    </location>
</feature>
<accession>A0A917HQ27</accession>
<proteinExistence type="predicted"/>
<gene>
    <name evidence="2" type="ORF">GCM10011398_34800</name>
</gene>
<dbReference type="RefSeq" id="WP_229683236.1">
    <property type="nucleotide sequence ID" value="NZ_BMFR01000022.1"/>
</dbReference>
<keyword evidence="3" id="KW-1185">Reference proteome</keyword>
<dbReference type="EMBL" id="BMFR01000022">
    <property type="protein sequence ID" value="GGG86073.1"/>
    <property type="molecule type" value="Genomic_DNA"/>
</dbReference>
<comment type="caution">
    <text evidence="2">The sequence shown here is derived from an EMBL/GenBank/DDBJ whole genome shotgun (WGS) entry which is preliminary data.</text>
</comment>
<evidence type="ECO:0000313" key="3">
    <source>
        <dbReference type="Proteomes" id="UP000622860"/>
    </source>
</evidence>
<dbReference type="PROSITE" id="PS50965">
    <property type="entry name" value="NERD"/>
    <property type="match status" value="1"/>
</dbReference>
<dbReference type="InterPro" id="IPR011528">
    <property type="entry name" value="NERD"/>
</dbReference>
<reference evidence="2" key="1">
    <citation type="journal article" date="2014" name="Int. J. Syst. Evol. Microbiol.">
        <title>Complete genome sequence of Corynebacterium casei LMG S-19264T (=DSM 44701T), isolated from a smear-ripened cheese.</title>
        <authorList>
            <consortium name="US DOE Joint Genome Institute (JGI-PGF)"/>
            <person name="Walter F."/>
            <person name="Albersmeier A."/>
            <person name="Kalinowski J."/>
            <person name="Ruckert C."/>
        </authorList>
    </citation>
    <scope>NUCLEOTIDE SEQUENCE</scope>
    <source>
        <strain evidence="2">CGMCC 1.12754</strain>
    </source>
</reference>
<dbReference type="AlphaFoldDB" id="A0A917HQ27"/>
<evidence type="ECO:0000259" key="1">
    <source>
        <dbReference type="PROSITE" id="PS50965"/>
    </source>
</evidence>
<sequence length="354" mass="41850">MFAEYRTKPYVILCYEALFRCLLERYRTNEILIADYNRYYAGFRGEKDVDYKLALYPHNDFLIHPDIRLKNFNHYFQIDTLILTKKFFCILEIKNISGELEYDPVLRQLIQKKGEVENGYKDPILQAEAQKVNLVTWLQKFNINIPVETISVISNPSTIIRIKEGDTEIYNKLIHAESLHEHLDKLSLKYTKDVLTKSTINKISNTILNENTPYLPNLFKTYNISEHHLIKGIQCPNCQHYPINRLYKKWFCPKCSTINHKAHERVILDYFLLYKNTITNKKCRQLLQITSGRTAYVILNSMKLSQTGKNSAREYHAPLLKNFPQNSDFLSRNRSILDFNNKNKSEIEDKFYLN</sequence>